<feature type="domain" description="Peptidase S8/S53" evidence="1">
    <location>
        <begin position="148"/>
        <end position="280"/>
    </location>
</feature>
<dbReference type="InterPro" id="IPR036852">
    <property type="entry name" value="Peptidase_S8/S53_dom_sf"/>
</dbReference>
<reference evidence="2 3" key="1">
    <citation type="submission" date="2016-11" db="EMBL/GenBank/DDBJ databases">
        <authorList>
            <person name="Jaros S."/>
            <person name="Januszkiewicz K."/>
            <person name="Wedrychowicz H."/>
        </authorList>
    </citation>
    <scope>NUCLEOTIDE SEQUENCE [LARGE SCALE GENOMIC DNA]</scope>
    <source>
        <strain evidence="2 3">DSM 44666</strain>
    </source>
</reference>
<dbReference type="Pfam" id="PF00082">
    <property type="entry name" value="Peptidase_S8"/>
    <property type="match status" value="1"/>
</dbReference>
<organism evidence="2 3">
    <name type="scientific">Seinonella peptonophila</name>
    <dbReference type="NCBI Taxonomy" id="112248"/>
    <lineage>
        <taxon>Bacteria</taxon>
        <taxon>Bacillati</taxon>
        <taxon>Bacillota</taxon>
        <taxon>Bacilli</taxon>
        <taxon>Bacillales</taxon>
        <taxon>Thermoactinomycetaceae</taxon>
        <taxon>Seinonella</taxon>
    </lineage>
</organism>
<dbReference type="GO" id="GO:0006508">
    <property type="term" value="P:proteolysis"/>
    <property type="evidence" value="ECO:0007669"/>
    <property type="project" value="UniProtKB-KW"/>
</dbReference>
<dbReference type="Gene3D" id="3.40.50.200">
    <property type="entry name" value="Peptidase S8/S53 domain"/>
    <property type="match status" value="1"/>
</dbReference>
<dbReference type="GO" id="GO:0004252">
    <property type="term" value="F:serine-type endopeptidase activity"/>
    <property type="evidence" value="ECO:0007669"/>
    <property type="project" value="InterPro"/>
</dbReference>
<dbReference type="OrthoDB" id="2550672at2"/>
<protein>
    <submittedName>
        <fullName evidence="2">Serine protease AprX</fullName>
    </submittedName>
</protein>
<dbReference type="RefSeq" id="WP_073157677.1">
    <property type="nucleotide sequence ID" value="NZ_FQVL01000016.1"/>
</dbReference>
<evidence type="ECO:0000313" key="3">
    <source>
        <dbReference type="Proteomes" id="UP000184476"/>
    </source>
</evidence>
<accession>A0A1M5AXC3</accession>
<dbReference type="EMBL" id="FQVL01000016">
    <property type="protein sequence ID" value="SHF34552.1"/>
    <property type="molecule type" value="Genomic_DNA"/>
</dbReference>
<sequence>MVKVESTWQRIGLSQPLGEASGQDVGIIILDDIVPHTCISHLKGRVKRIEVDKEMTVTCQDIFEEPFVEKVSRYSEHGLMVLSLLAHAPFKWRGNTHCGLAPSANFVFLPTTKPKRIEAGLKWILKQSWDTKILLNLLIPQERGWMSPTERDPYVQAIQPALDAELLVIAAGGNSRVHNNLHPKKFFVAGGFNDKGERNFSDYELHPSASSGLNGDGHWRPDILAPYTYLPVPSFKEKGIDYFAGTCGCSTLLAGFSAYLYSRMPDLTPNDLRSVITETGDSLNNFPAPILNGDKVIQRLKEGFRNRHSPSYEPKVVVTDEKNSISSVNSLERALALTELIKKKKLTRARIWGYTQDESPIVKKVAIRGLGNPIDEMEREKYWRFLHKESSEFGVKEDWAYTLLPTAFKEELHQWIGIGKYYSIDIQICINMFLRKFYPDAPKLEPSPDPDLKVVRSIIQPVLDWYQTIQQSQ</sequence>
<dbReference type="SUPFAM" id="SSF52743">
    <property type="entry name" value="Subtilisin-like"/>
    <property type="match status" value="1"/>
</dbReference>
<keyword evidence="2" id="KW-0645">Protease</keyword>
<dbReference type="AlphaFoldDB" id="A0A1M5AXC3"/>
<proteinExistence type="predicted"/>
<keyword evidence="3" id="KW-1185">Reference proteome</keyword>
<keyword evidence="2" id="KW-0378">Hydrolase</keyword>
<dbReference type="Proteomes" id="UP000184476">
    <property type="component" value="Unassembled WGS sequence"/>
</dbReference>
<dbReference type="STRING" id="112248.SAMN05444392_11641"/>
<evidence type="ECO:0000259" key="1">
    <source>
        <dbReference type="Pfam" id="PF00082"/>
    </source>
</evidence>
<evidence type="ECO:0000313" key="2">
    <source>
        <dbReference type="EMBL" id="SHF34552.1"/>
    </source>
</evidence>
<dbReference type="InterPro" id="IPR000209">
    <property type="entry name" value="Peptidase_S8/S53_dom"/>
</dbReference>
<name>A0A1M5AXC3_9BACL</name>
<gene>
    <name evidence="2" type="ORF">SAMN05444392_11641</name>
</gene>